<evidence type="ECO:0000256" key="4">
    <source>
        <dbReference type="SAM" id="MobiDB-lite"/>
    </source>
</evidence>
<evidence type="ECO:0000313" key="6">
    <source>
        <dbReference type="EMBL" id="EFN55297.1"/>
    </source>
</evidence>
<dbReference type="PANTHER" id="PTHR15107:SF0">
    <property type="entry name" value="DNA ENDONUCLEASE ACTIVATOR CTP1 C-TERMINAL DOMAIN-CONTAINING PROTEIN"/>
    <property type="match status" value="1"/>
</dbReference>
<dbReference type="InterPro" id="IPR013882">
    <property type="entry name" value="Ctp1_C"/>
</dbReference>
<dbReference type="InterPro" id="IPR033316">
    <property type="entry name" value="RBBP8-like"/>
</dbReference>
<dbReference type="GO" id="GO:0005634">
    <property type="term" value="C:nucleus"/>
    <property type="evidence" value="ECO:0007669"/>
    <property type="project" value="UniProtKB-SubCell"/>
</dbReference>
<feature type="domain" description="DNA endonuclease activator Ctp1 C-terminal" evidence="5">
    <location>
        <begin position="650"/>
        <end position="683"/>
    </location>
</feature>
<evidence type="ECO:0000256" key="2">
    <source>
        <dbReference type="ARBA" id="ARBA00022763"/>
    </source>
</evidence>
<dbReference type="eggNOG" id="KOG0965">
    <property type="taxonomic scope" value="Eukaryota"/>
</dbReference>
<dbReference type="GO" id="GO:0003684">
    <property type="term" value="F:damaged DNA binding"/>
    <property type="evidence" value="ECO:0007669"/>
    <property type="project" value="TreeGrafter"/>
</dbReference>
<name>E1ZFL2_CHLVA</name>
<dbReference type="AlphaFoldDB" id="E1ZFL2"/>
<keyword evidence="2" id="KW-0227">DNA damage</keyword>
<feature type="compositionally biased region" description="Gly residues" evidence="4">
    <location>
        <begin position="599"/>
        <end position="612"/>
    </location>
</feature>
<feature type="region of interest" description="Disordered" evidence="4">
    <location>
        <begin position="292"/>
        <end position="423"/>
    </location>
</feature>
<feature type="region of interest" description="Disordered" evidence="4">
    <location>
        <begin position="587"/>
        <end position="613"/>
    </location>
</feature>
<protein>
    <recommendedName>
        <fullName evidence="5">DNA endonuclease activator Ctp1 C-terminal domain-containing protein</fullName>
    </recommendedName>
</protein>
<dbReference type="KEGG" id="cvr:CHLNCDRAFT_134248"/>
<feature type="compositionally biased region" description="Polar residues" evidence="4">
    <location>
        <begin position="403"/>
        <end position="415"/>
    </location>
</feature>
<evidence type="ECO:0000256" key="1">
    <source>
        <dbReference type="ARBA" id="ARBA00004123"/>
    </source>
</evidence>
<dbReference type="GO" id="GO:0010792">
    <property type="term" value="P:DNA double-strand break processing involved in repair via single-strand annealing"/>
    <property type="evidence" value="ECO:0007669"/>
    <property type="project" value="TreeGrafter"/>
</dbReference>
<feature type="compositionally biased region" description="Low complexity" evidence="4">
    <location>
        <begin position="292"/>
        <end position="302"/>
    </location>
</feature>
<dbReference type="PANTHER" id="PTHR15107">
    <property type="entry name" value="RETINOBLASTOMA BINDING PROTEIN 8"/>
    <property type="match status" value="1"/>
</dbReference>
<evidence type="ECO:0000259" key="5">
    <source>
        <dbReference type="Pfam" id="PF08573"/>
    </source>
</evidence>
<dbReference type="Proteomes" id="UP000008141">
    <property type="component" value="Unassembled WGS sequence"/>
</dbReference>
<gene>
    <name evidence="6" type="ORF">CHLNCDRAFT_134248</name>
</gene>
<feature type="region of interest" description="Disordered" evidence="4">
    <location>
        <begin position="656"/>
        <end position="729"/>
    </location>
</feature>
<dbReference type="EMBL" id="GL433845">
    <property type="protein sequence ID" value="EFN55297.1"/>
    <property type="molecule type" value="Genomic_DNA"/>
</dbReference>
<dbReference type="GeneID" id="17354654"/>
<evidence type="ECO:0000313" key="7">
    <source>
        <dbReference type="Proteomes" id="UP000008141"/>
    </source>
</evidence>
<dbReference type="RefSeq" id="XP_005847399.1">
    <property type="nucleotide sequence ID" value="XM_005847337.1"/>
</dbReference>
<reference evidence="6 7" key="1">
    <citation type="journal article" date="2010" name="Plant Cell">
        <title>The Chlorella variabilis NC64A genome reveals adaptation to photosymbiosis, coevolution with viruses, and cryptic sex.</title>
        <authorList>
            <person name="Blanc G."/>
            <person name="Duncan G."/>
            <person name="Agarkova I."/>
            <person name="Borodovsky M."/>
            <person name="Gurnon J."/>
            <person name="Kuo A."/>
            <person name="Lindquist E."/>
            <person name="Lucas S."/>
            <person name="Pangilinan J."/>
            <person name="Polle J."/>
            <person name="Salamov A."/>
            <person name="Terry A."/>
            <person name="Yamada T."/>
            <person name="Dunigan D.D."/>
            <person name="Grigoriev I.V."/>
            <person name="Claverie J.M."/>
            <person name="Van Etten J.L."/>
        </authorList>
    </citation>
    <scope>NUCLEOTIDE SEQUENCE [LARGE SCALE GENOMIC DNA]</scope>
    <source>
        <strain evidence="6 7">NC64A</strain>
    </source>
</reference>
<feature type="compositionally biased region" description="Low complexity" evidence="4">
    <location>
        <begin position="696"/>
        <end position="707"/>
    </location>
</feature>
<dbReference type="Pfam" id="PF08573">
    <property type="entry name" value="SAE2"/>
    <property type="match status" value="2"/>
</dbReference>
<proteinExistence type="predicted"/>
<feature type="domain" description="DNA endonuclease activator Ctp1 C-terminal" evidence="5">
    <location>
        <begin position="617"/>
        <end position="646"/>
    </location>
</feature>
<evidence type="ECO:0000256" key="3">
    <source>
        <dbReference type="ARBA" id="ARBA00023242"/>
    </source>
</evidence>
<feature type="region of interest" description="Disordered" evidence="4">
    <location>
        <begin position="145"/>
        <end position="177"/>
    </location>
</feature>
<dbReference type="STRING" id="554065.E1ZFL2"/>
<feature type="region of interest" description="Disordered" evidence="4">
    <location>
        <begin position="224"/>
        <end position="252"/>
    </location>
</feature>
<comment type="subcellular location">
    <subcellularLocation>
        <location evidence="1">Nucleus</location>
    </subcellularLocation>
</comment>
<feature type="compositionally biased region" description="Polar residues" evidence="4">
    <location>
        <begin position="719"/>
        <end position="729"/>
    </location>
</feature>
<sequence length="729" mass="78604">MKSVPDPADLPALLAHSGQYLADLQRQLNESSDKRAALEREKNSLHTQVVLVTREKSAATANLKAEIARLKGRLDEACAAGTAQAERLRAAEQRAVELREAAEAAVANSRREVDGLQAQVQELEAICAQLRQQVEQQAAELERQQQAQAAAEERHQQAVAPLEAERDEAKDASASCPPKYFKYKRSAQELAQAYRDLKDKARRDRREQAEEVRRLKAQLAAAQALPPGPGGAAAAPPQPARPLSAASSGAEEDSASYQLHLSISETVPQRLPSVSTGEVVVQLSAAITPGAARRTAAEQAQTSPLRPSLQRHHPNGSARSAAAAGRGGAWARSPLQRRLEPPPEPEAPAAEEVWPVEEPPQAVPPTDVAELPGSDQDEDVDVTQAVPPPAAQVICTQLPPPAQQQGLWQPRQQDQAAAKHARSILAKRQIDVEPITAAAGSMGPPPSLQSKRRAVSPSEAQHEALLPPQHELSSPPQQHRREQQLEHDHEWSPLASTPDEAAAAELAAAAVPVQAVDWGGQGQRVQQAVAWPDARPSGQQQPQQLRGGGWKQAVRDHAPAHAAFDLRAPAGGSGVGGMAGHQRAVPPLREANGPPAGSRAGGSGNGGGGNSGTGYRYQAVVRKKAEREKLQGVECQQCKRFYAALESWGTIGQEQLQQEGSRHRYIWRPPDTQEGFWDMDVTQRPPAKGRQDEHAAQQPEQQQAGHQVFWQAGDDEHAQQQPRQPQHWG</sequence>
<feature type="region of interest" description="Disordered" evidence="4">
    <location>
        <begin position="435"/>
        <end position="488"/>
    </location>
</feature>
<accession>E1ZFL2</accession>
<keyword evidence="7" id="KW-1185">Reference proteome</keyword>
<dbReference type="InParanoid" id="E1ZFL2"/>
<keyword evidence="3" id="KW-0539">Nucleus</keyword>
<feature type="compositionally biased region" description="Low complexity" evidence="4">
    <location>
        <begin position="316"/>
        <end position="333"/>
    </location>
</feature>
<feature type="compositionally biased region" description="Basic and acidic residues" evidence="4">
    <location>
        <begin position="479"/>
        <end position="488"/>
    </location>
</feature>
<organism evidence="7">
    <name type="scientific">Chlorella variabilis</name>
    <name type="common">Green alga</name>
    <dbReference type="NCBI Taxonomy" id="554065"/>
    <lineage>
        <taxon>Eukaryota</taxon>
        <taxon>Viridiplantae</taxon>
        <taxon>Chlorophyta</taxon>
        <taxon>core chlorophytes</taxon>
        <taxon>Trebouxiophyceae</taxon>
        <taxon>Chlorellales</taxon>
        <taxon>Chlorellaceae</taxon>
        <taxon>Chlorella clade</taxon>
        <taxon>Chlorella</taxon>
    </lineage>
</organism>
<dbReference type="OrthoDB" id="5801062at2759"/>